<evidence type="ECO:0000313" key="1">
    <source>
        <dbReference type="EMBL" id="RBP45810.1"/>
    </source>
</evidence>
<comment type="caution">
    <text evidence="1">The sequence shown here is derived from an EMBL/GenBank/DDBJ whole genome shotgun (WGS) entry which is preliminary data.</text>
</comment>
<keyword evidence="2" id="KW-1185">Reference proteome</keyword>
<organism evidence="1 2">
    <name type="scientific">Roseimicrobium gellanilyticum</name>
    <dbReference type="NCBI Taxonomy" id="748857"/>
    <lineage>
        <taxon>Bacteria</taxon>
        <taxon>Pseudomonadati</taxon>
        <taxon>Verrucomicrobiota</taxon>
        <taxon>Verrucomicrobiia</taxon>
        <taxon>Verrucomicrobiales</taxon>
        <taxon>Verrucomicrobiaceae</taxon>
        <taxon>Roseimicrobium</taxon>
    </lineage>
</organism>
<dbReference type="AlphaFoldDB" id="A0A366HQ86"/>
<gene>
    <name evidence="1" type="ORF">DES53_102192</name>
</gene>
<name>A0A366HQ86_9BACT</name>
<dbReference type="Proteomes" id="UP000253426">
    <property type="component" value="Unassembled WGS sequence"/>
</dbReference>
<accession>A0A366HQ86</accession>
<evidence type="ECO:0000313" key="2">
    <source>
        <dbReference type="Proteomes" id="UP000253426"/>
    </source>
</evidence>
<protein>
    <submittedName>
        <fullName evidence="1">Uncharacterized protein</fullName>
    </submittedName>
</protein>
<dbReference type="EMBL" id="QNRR01000002">
    <property type="protein sequence ID" value="RBP45810.1"/>
    <property type="molecule type" value="Genomic_DNA"/>
</dbReference>
<reference evidence="1 2" key="1">
    <citation type="submission" date="2018-06" db="EMBL/GenBank/DDBJ databases">
        <title>Genomic Encyclopedia of Type Strains, Phase IV (KMG-IV): sequencing the most valuable type-strain genomes for metagenomic binning, comparative biology and taxonomic classification.</title>
        <authorList>
            <person name="Goeker M."/>
        </authorList>
    </citation>
    <scope>NUCLEOTIDE SEQUENCE [LARGE SCALE GENOMIC DNA]</scope>
    <source>
        <strain evidence="1 2">DSM 25532</strain>
    </source>
</reference>
<proteinExistence type="predicted"/>
<sequence length="65" mass="7098">MLNTDEPGDSNTYDSVVSNCSAVSLESDWLLSIKPAKAGRVLRLMPGLGGWESSQPTFLPRCRWG</sequence>